<sequence length="78" mass="8686">MPPQGAKQREIRITTEFITLGQLIKLLDLVNSGAEVKALLATARFAVNDEPDDRRGRKIYPGDIVTLPNQTRVKVISK</sequence>
<evidence type="ECO:0000313" key="2">
    <source>
        <dbReference type="EMBL" id="AIE83943.1"/>
    </source>
</evidence>
<dbReference type="Gene3D" id="3.10.290.10">
    <property type="entry name" value="RNA-binding S4 domain"/>
    <property type="match status" value="1"/>
</dbReference>
<dbReference type="PROSITE" id="PS50889">
    <property type="entry name" value="S4"/>
    <property type="match status" value="1"/>
</dbReference>
<dbReference type="GO" id="GO:0003723">
    <property type="term" value="F:RNA binding"/>
    <property type="evidence" value="ECO:0007669"/>
    <property type="project" value="UniProtKB-KW"/>
</dbReference>
<dbReference type="SUPFAM" id="SSF55174">
    <property type="entry name" value="Alpha-L RNA-binding motif"/>
    <property type="match status" value="1"/>
</dbReference>
<dbReference type="EMBL" id="CP007139">
    <property type="protein sequence ID" value="AIE83943.1"/>
    <property type="molecule type" value="Genomic_DNA"/>
</dbReference>
<evidence type="ECO:0000256" key="1">
    <source>
        <dbReference type="PROSITE-ProRule" id="PRU00182"/>
    </source>
</evidence>
<dbReference type="RefSeq" id="WP_025227401.1">
    <property type="nucleotide sequence ID" value="NZ_CP007139.1"/>
</dbReference>
<dbReference type="InterPro" id="IPR036986">
    <property type="entry name" value="S4_RNA-bd_sf"/>
</dbReference>
<organism evidence="2 3">
    <name type="scientific">Fimbriimonas ginsengisoli Gsoil 348</name>
    <dbReference type="NCBI Taxonomy" id="661478"/>
    <lineage>
        <taxon>Bacteria</taxon>
        <taxon>Bacillati</taxon>
        <taxon>Armatimonadota</taxon>
        <taxon>Fimbriimonadia</taxon>
        <taxon>Fimbriimonadales</taxon>
        <taxon>Fimbriimonadaceae</taxon>
        <taxon>Fimbriimonas</taxon>
    </lineage>
</organism>
<keyword evidence="1" id="KW-0694">RNA-binding</keyword>
<dbReference type="KEGG" id="fgi:OP10G_0575"/>
<dbReference type="AlphaFoldDB" id="A0A068NK27"/>
<dbReference type="OrthoDB" id="9811532at2"/>
<accession>A0A068NK27</accession>
<evidence type="ECO:0000313" key="3">
    <source>
        <dbReference type="Proteomes" id="UP000027982"/>
    </source>
</evidence>
<dbReference type="eggNOG" id="COG2501">
    <property type="taxonomic scope" value="Bacteria"/>
</dbReference>
<name>A0A068NK27_FIMGI</name>
<dbReference type="Pfam" id="PF13275">
    <property type="entry name" value="S4_2"/>
    <property type="match status" value="1"/>
</dbReference>
<dbReference type="Proteomes" id="UP000027982">
    <property type="component" value="Chromosome"/>
</dbReference>
<dbReference type="STRING" id="661478.OP10G_0575"/>
<reference evidence="2 3" key="1">
    <citation type="journal article" date="2014" name="PLoS ONE">
        <title>The first complete genome sequence of the class fimbriimonadia in the phylum armatimonadetes.</title>
        <authorList>
            <person name="Hu Z.Y."/>
            <person name="Wang Y.Z."/>
            <person name="Im W.T."/>
            <person name="Wang S.Y."/>
            <person name="Zhao G.P."/>
            <person name="Zheng H.J."/>
            <person name="Quan Z.X."/>
        </authorList>
    </citation>
    <scope>NUCLEOTIDE SEQUENCE [LARGE SCALE GENOMIC DNA]</scope>
    <source>
        <strain evidence="2">Gsoil 348</strain>
    </source>
</reference>
<proteinExistence type="predicted"/>
<gene>
    <name evidence="2" type="ORF">OP10G_0575</name>
</gene>
<keyword evidence="3" id="KW-1185">Reference proteome</keyword>
<protein>
    <submittedName>
        <fullName evidence="2">S4 domain protein YaaA</fullName>
    </submittedName>
</protein>
<dbReference type="HOGENOM" id="CLU_127162_2_2_0"/>